<keyword evidence="3" id="KW-1185">Reference proteome</keyword>
<keyword evidence="1" id="KW-0472">Membrane</keyword>
<feature type="transmembrane region" description="Helical" evidence="1">
    <location>
        <begin position="55"/>
        <end position="77"/>
    </location>
</feature>
<evidence type="ECO:0000256" key="1">
    <source>
        <dbReference type="SAM" id="Phobius"/>
    </source>
</evidence>
<gene>
    <name evidence="2" type="ORF">AZH43_17435</name>
</gene>
<feature type="transmembrane region" description="Helical" evidence="1">
    <location>
        <begin position="131"/>
        <end position="153"/>
    </location>
</feature>
<organism evidence="2 3">
    <name type="scientific">Acinetobacter pragensis</name>
    <dbReference type="NCBI Taxonomy" id="1806892"/>
    <lineage>
        <taxon>Bacteria</taxon>
        <taxon>Pseudomonadati</taxon>
        <taxon>Pseudomonadota</taxon>
        <taxon>Gammaproteobacteria</taxon>
        <taxon>Moraxellales</taxon>
        <taxon>Moraxellaceae</taxon>
        <taxon>Acinetobacter</taxon>
    </lineage>
</organism>
<dbReference type="STRING" id="1806892.AZH43_17435"/>
<evidence type="ECO:0000313" key="3">
    <source>
        <dbReference type="Proteomes" id="UP000076276"/>
    </source>
</evidence>
<dbReference type="AlphaFoldDB" id="A0A151XYI1"/>
<dbReference type="Pfam" id="PF05656">
    <property type="entry name" value="DUF805"/>
    <property type="match status" value="1"/>
</dbReference>
<dbReference type="OrthoDB" id="9812349at2"/>
<evidence type="ECO:0008006" key="4">
    <source>
        <dbReference type="Google" id="ProtNLM"/>
    </source>
</evidence>
<dbReference type="PANTHER" id="PTHR34980">
    <property type="entry name" value="INNER MEMBRANE PROTEIN-RELATED-RELATED"/>
    <property type="match status" value="1"/>
</dbReference>
<sequence length="155" mass="16625">MNNAINDSALSAAGRFGRFSYLAWNCLIALVAILIGGGLAAIFPNLLMNMETGNFGSGAIIFGIIYIAVLYFTFVFAIRRLHDRNHSGWLSLLFLVPIANILIALYLVFAPGDAQSNSYGAPRPTAGWESVLAWIYIILMLLAIVGGIGAALMGQ</sequence>
<dbReference type="RefSeq" id="WP_067671766.1">
    <property type="nucleotide sequence ID" value="NZ_CBCSIK010000003.1"/>
</dbReference>
<dbReference type="EMBL" id="LUAW01000046">
    <property type="protein sequence ID" value="KYQ70714.1"/>
    <property type="molecule type" value="Genomic_DNA"/>
</dbReference>
<dbReference type="GO" id="GO:0005886">
    <property type="term" value="C:plasma membrane"/>
    <property type="evidence" value="ECO:0007669"/>
    <property type="project" value="TreeGrafter"/>
</dbReference>
<accession>A0A151XYI1</accession>
<dbReference type="Proteomes" id="UP000076276">
    <property type="component" value="Unassembled WGS sequence"/>
</dbReference>
<reference evidence="2 3" key="1">
    <citation type="submission" date="2016-03" db="EMBL/GenBank/DDBJ databases">
        <title>Acinetobacter genomospecies 28 strain ANC 4149.</title>
        <authorList>
            <person name="Radolfova-Krizova L."/>
            <person name="Nemec A."/>
        </authorList>
    </citation>
    <scope>NUCLEOTIDE SEQUENCE [LARGE SCALE GENOMIC DNA]</scope>
    <source>
        <strain evidence="2 3">ANC 4149</strain>
    </source>
</reference>
<keyword evidence="1" id="KW-1133">Transmembrane helix</keyword>
<dbReference type="PANTHER" id="PTHR34980:SF3">
    <property type="entry name" value="BLR8105 PROTEIN"/>
    <property type="match status" value="1"/>
</dbReference>
<feature type="transmembrane region" description="Helical" evidence="1">
    <location>
        <begin position="89"/>
        <end position="111"/>
    </location>
</feature>
<comment type="caution">
    <text evidence="2">The sequence shown here is derived from an EMBL/GenBank/DDBJ whole genome shotgun (WGS) entry which is preliminary data.</text>
</comment>
<feature type="transmembrane region" description="Helical" evidence="1">
    <location>
        <begin position="21"/>
        <end position="43"/>
    </location>
</feature>
<name>A0A151XYI1_9GAMM</name>
<keyword evidence="1" id="KW-0812">Transmembrane</keyword>
<proteinExistence type="predicted"/>
<protein>
    <recommendedName>
        <fullName evidence="4">DUF805 domain-containing protein</fullName>
    </recommendedName>
</protein>
<dbReference type="InterPro" id="IPR008523">
    <property type="entry name" value="DUF805"/>
</dbReference>
<evidence type="ECO:0000313" key="2">
    <source>
        <dbReference type="EMBL" id="KYQ70714.1"/>
    </source>
</evidence>